<dbReference type="EMBL" id="BMLZ01000003">
    <property type="protein sequence ID" value="GGP28726.1"/>
    <property type="molecule type" value="Genomic_DNA"/>
</dbReference>
<sequence>MNRILIPNPILFGATPPEGAVLPVTADLGGLDQYLALGLVGPAATVEVAEGAGWAALSYPHLLTAGQTLRLRRSDPQPTLTTLLMLAPVADLPPDGTGTTPAFVVSTDLDGYQTIEGAEITLDAEGYQTITNATATADADGYQTVKES</sequence>
<dbReference type="EMBL" id="BMMA01000004">
    <property type="protein sequence ID" value="GGI75459.1"/>
    <property type="molecule type" value="Genomic_DNA"/>
</dbReference>
<dbReference type="RefSeq" id="WP_017869176.1">
    <property type="nucleotide sequence ID" value="NZ_BMLZ01000003.1"/>
</dbReference>
<proteinExistence type="predicted"/>
<dbReference type="GeneID" id="59164549"/>
<evidence type="ECO:0008006" key="5">
    <source>
        <dbReference type="Google" id="ProtNLM"/>
    </source>
</evidence>
<evidence type="ECO:0000313" key="4">
    <source>
        <dbReference type="Proteomes" id="UP000652720"/>
    </source>
</evidence>
<protein>
    <recommendedName>
        <fullName evidence="5">Phage tail protein</fullName>
    </recommendedName>
</protein>
<dbReference type="Proteomes" id="UP000652720">
    <property type="component" value="Unassembled WGS sequence"/>
</dbReference>
<dbReference type="AlphaFoldDB" id="A0AAV4K7E3"/>
<reference evidence="3" key="3">
    <citation type="journal article" date="2019" name="Int. J. Syst. Evol. Microbiol.">
        <title>The Global Catalogue of Microorganisms (GCM) 10K type strain sequencing project: providing services to taxonomists for standard genome sequencing and annotation.</title>
        <authorList>
            <consortium name="The Broad Institute Genomics Platform"/>
            <consortium name="The Broad Institute Genome Sequencing Center for Infectious Disease"/>
            <person name="Wu L."/>
            <person name="Ma J."/>
        </authorList>
    </citation>
    <scope>NUCLEOTIDE SEQUENCE [LARGE SCALE GENOMIC DNA]</scope>
    <source>
        <strain evidence="3">CGMCC 1.8884</strain>
    </source>
</reference>
<evidence type="ECO:0000313" key="2">
    <source>
        <dbReference type="EMBL" id="GGP28726.1"/>
    </source>
</evidence>
<gene>
    <name evidence="2" type="ORF">GCM10008021_03770</name>
    <name evidence="1" type="ORF">GCM10010914_07100</name>
</gene>
<organism evidence="1 4">
    <name type="scientific">Deinococcus wulumuqiensis</name>
    <dbReference type="NCBI Taxonomy" id="980427"/>
    <lineage>
        <taxon>Bacteria</taxon>
        <taxon>Thermotogati</taxon>
        <taxon>Deinococcota</taxon>
        <taxon>Deinococci</taxon>
        <taxon>Deinococcales</taxon>
        <taxon>Deinococcaceae</taxon>
        <taxon>Deinococcus</taxon>
    </lineage>
</organism>
<name>A0AAV4K7E3_9DEIO</name>
<accession>A0AAV4K7E3</accession>
<evidence type="ECO:0000313" key="1">
    <source>
        <dbReference type="EMBL" id="GGI75459.1"/>
    </source>
</evidence>
<keyword evidence="3" id="KW-1185">Reference proteome</keyword>
<comment type="caution">
    <text evidence="1">The sequence shown here is derived from an EMBL/GenBank/DDBJ whole genome shotgun (WGS) entry which is preliminary data.</text>
</comment>
<dbReference type="Proteomes" id="UP000630135">
    <property type="component" value="Unassembled WGS sequence"/>
</dbReference>
<reference evidence="2" key="1">
    <citation type="journal article" date="2014" name="Int. J. Syst. Evol. Microbiol.">
        <title>Complete genome of a new Firmicutes species belonging to the dominant human colonic microbiota ('Ruminococcus bicirculans') reveals two chromosomes and a selective capacity to utilize plant glucans.</title>
        <authorList>
            <consortium name="NISC Comparative Sequencing Program"/>
            <person name="Wegmann U."/>
            <person name="Louis P."/>
            <person name="Goesmann A."/>
            <person name="Henrissat B."/>
            <person name="Duncan S.H."/>
            <person name="Flint H.J."/>
        </authorList>
    </citation>
    <scope>NUCLEOTIDE SEQUENCE</scope>
    <source>
        <strain evidence="2">CGMCC 1.8884</strain>
    </source>
</reference>
<reference evidence="1" key="4">
    <citation type="submission" date="2023-08" db="EMBL/GenBank/DDBJ databases">
        <authorList>
            <person name="Sun Q."/>
            <person name="Zhou Y."/>
        </authorList>
    </citation>
    <scope>NUCLEOTIDE SEQUENCE</scope>
    <source>
        <strain evidence="2">CGMCC 1.8884</strain>
        <strain evidence="1">CGMCC 1.8885</strain>
    </source>
</reference>
<reference evidence="1" key="2">
    <citation type="journal article" date="2014" name="Int. J. Syst. Evol. Microbiol.">
        <title>Complete genome sequence of Corynebacterium casei LMG S-19264T (=DSM 44701T), isolated from a smear-ripened cheese.</title>
        <authorList>
            <consortium name="US DOE Joint Genome Institute (JGI-PGF)"/>
            <person name="Walter F."/>
            <person name="Albersmeier A."/>
            <person name="Kalinowski J."/>
            <person name="Ruckert C."/>
        </authorList>
    </citation>
    <scope>NUCLEOTIDE SEQUENCE</scope>
    <source>
        <strain evidence="1">CGMCC 1.8885</strain>
    </source>
</reference>
<evidence type="ECO:0000313" key="3">
    <source>
        <dbReference type="Proteomes" id="UP000630135"/>
    </source>
</evidence>